<gene>
    <name evidence="2" type="ORF">ABIF63_009341</name>
    <name evidence="1" type="ORF">MA20_25810</name>
</gene>
<sequence length="163" mass="18606">MSPIQAIKDWYVSLDNELQSDIAYMFVSLTLGDRQFAPAAAVRRLLQWFDVRSEGTEHEDALAAVTFRASFEYIFAERFTGAGWIFPEQTFKDVIREAAEGKEASKIATSAFRLLRSLPDRRTKWKEAGENWNALVNSTINDDALRQWTQDQFLASDYGPAQD</sequence>
<dbReference type="EMBL" id="JRPN01000019">
    <property type="protein sequence ID" value="KGT76967.1"/>
    <property type="molecule type" value="Genomic_DNA"/>
</dbReference>
<dbReference type="GeneID" id="64066894"/>
<evidence type="ECO:0000313" key="3">
    <source>
        <dbReference type="Proteomes" id="UP000030377"/>
    </source>
</evidence>
<dbReference type="KEGG" id="bjp:RN69_40060"/>
<evidence type="ECO:0000313" key="4">
    <source>
        <dbReference type="Proteomes" id="UP001549291"/>
    </source>
</evidence>
<name>A0A0A3XRB1_BRAJP</name>
<dbReference type="Proteomes" id="UP000030377">
    <property type="component" value="Unassembled WGS sequence"/>
</dbReference>
<accession>A0A0A3XRB1</accession>
<evidence type="ECO:0000313" key="1">
    <source>
        <dbReference type="EMBL" id="KGT76967.1"/>
    </source>
</evidence>
<dbReference type="PATRIC" id="fig|375.37.peg.7015"/>
<dbReference type="RefSeq" id="WP_014498119.1">
    <property type="nucleotide sequence ID" value="NZ_BJNK01000019.1"/>
</dbReference>
<reference evidence="2 4" key="2">
    <citation type="submission" date="2024-06" db="EMBL/GenBank/DDBJ databases">
        <title>Genomic Encyclopedia of Type Strains, Phase V (KMG-V): Genome sequencing to study the core and pangenomes of soil and plant-associated prokaryotes.</title>
        <authorList>
            <person name="Whitman W."/>
        </authorList>
    </citation>
    <scope>NUCLEOTIDE SEQUENCE [LARGE SCALE GENOMIC DNA]</scope>
    <source>
        <strain evidence="2 4">USDA 160</strain>
    </source>
</reference>
<comment type="caution">
    <text evidence="1">The sequence shown here is derived from an EMBL/GenBank/DDBJ whole genome shotgun (WGS) entry which is preliminary data.</text>
</comment>
<dbReference type="AlphaFoldDB" id="A0A0A3XRB1"/>
<dbReference type="Proteomes" id="UP001549291">
    <property type="component" value="Unassembled WGS sequence"/>
</dbReference>
<keyword evidence="4" id="KW-1185">Reference proteome</keyword>
<dbReference type="EMBL" id="JBEPTQ010000002">
    <property type="protein sequence ID" value="MET4725235.1"/>
    <property type="molecule type" value="Genomic_DNA"/>
</dbReference>
<protein>
    <submittedName>
        <fullName evidence="1">Uncharacterized protein</fullName>
    </submittedName>
</protein>
<evidence type="ECO:0000313" key="2">
    <source>
        <dbReference type="EMBL" id="MET4725235.1"/>
    </source>
</evidence>
<reference evidence="1 3" key="1">
    <citation type="submission" date="2014-09" db="EMBL/GenBank/DDBJ databases">
        <title>Draft genome of Bradyrhizobium japonicum Is-34.</title>
        <authorList>
            <person name="Tsurumaru H."/>
            <person name="Yamakawa T."/>
            <person name="Hashimoto S."/>
            <person name="Okizaki K."/>
            <person name="Kanesaki Y."/>
            <person name="Yoshikawa H."/>
            <person name="Yajima S."/>
        </authorList>
    </citation>
    <scope>NUCLEOTIDE SEQUENCE [LARGE SCALE GENOMIC DNA]</scope>
    <source>
        <strain evidence="1 3">Is-34</strain>
    </source>
</reference>
<organism evidence="1 3">
    <name type="scientific">Bradyrhizobium japonicum</name>
    <dbReference type="NCBI Taxonomy" id="375"/>
    <lineage>
        <taxon>Bacteria</taxon>
        <taxon>Pseudomonadati</taxon>
        <taxon>Pseudomonadota</taxon>
        <taxon>Alphaproteobacteria</taxon>
        <taxon>Hyphomicrobiales</taxon>
        <taxon>Nitrobacteraceae</taxon>
        <taxon>Bradyrhizobium</taxon>
    </lineage>
</organism>
<proteinExistence type="predicted"/>